<dbReference type="RefSeq" id="WP_139640624.1">
    <property type="nucleotide sequence ID" value="NZ_BAAAZS010000006.1"/>
</dbReference>
<evidence type="ECO:0000313" key="1">
    <source>
        <dbReference type="EMBL" id="TNM33487.1"/>
    </source>
</evidence>
<dbReference type="GO" id="GO:0033194">
    <property type="term" value="P:response to hydroperoxide"/>
    <property type="evidence" value="ECO:0007669"/>
    <property type="project" value="TreeGrafter"/>
</dbReference>
<evidence type="ECO:0000313" key="2">
    <source>
        <dbReference type="Proteomes" id="UP000311713"/>
    </source>
</evidence>
<accession>A0A5C4VC72</accession>
<dbReference type="OrthoDB" id="3210767at2"/>
<dbReference type="NCBIfam" id="NF002545">
    <property type="entry name" value="PRK02101.2-3"/>
    <property type="match status" value="1"/>
</dbReference>
<dbReference type="AlphaFoldDB" id="A0A5C4VC72"/>
<protein>
    <submittedName>
        <fullName evidence="1">Peroxide stress protein YaaA</fullName>
    </submittedName>
</protein>
<proteinExistence type="predicted"/>
<dbReference type="GO" id="GO:0005829">
    <property type="term" value="C:cytosol"/>
    <property type="evidence" value="ECO:0007669"/>
    <property type="project" value="TreeGrafter"/>
</dbReference>
<organism evidence="1 2">
    <name type="scientific">Streptomyces sedi</name>
    <dbReference type="NCBI Taxonomy" id="555059"/>
    <lineage>
        <taxon>Bacteria</taxon>
        <taxon>Bacillati</taxon>
        <taxon>Actinomycetota</taxon>
        <taxon>Actinomycetes</taxon>
        <taxon>Kitasatosporales</taxon>
        <taxon>Streptomycetaceae</taxon>
        <taxon>Streptomyces</taxon>
    </lineage>
</organism>
<dbReference type="InterPro" id="IPR005583">
    <property type="entry name" value="YaaA"/>
</dbReference>
<comment type="caution">
    <text evidence="1">The sequence shown here is derived from an EMBL/GenBank/DDBJ whole genome shotgun (WGS) entry which is preliminary data.</text>
</comment>
<dbReference type="Pfam" id="PF03883">
    <property type="entry name" value="H2O2_YaaD"/>
    <property type="match status" value="1"/>
</dbReference>
<dbReference type="EMBL" id="VDGT01000002">
    <property type="protein sequence ID" value="TNM33487.1"/>
    <property type="molecule type" value="Genomic_DNA"/>
</dbReference>
<reference evidence="1 2" key="1">
    <citation type="submission" date="2019-06" db="EMBL/GenBank/DDBJ databases">
        <title>Draft genome of Streptomyces sedi sp. JCM16909.</title>
        <authorList>
            <person name="Klykleung N."/>
            <person name="Tanasupawat S."/>
            <person name="Kudo T."/>
            <person name="Yuki M."/>
            <person name="Ohkuma M."/>
        </authorList>
    </citation>
    <scope>NUCLEOTIDE SEQUENCE [LARGE SCALE GENOMIC DNA]</scope>
    <source>
        <strain evidence="1 2">JCM 16909</strain>
    </source>
</reference>
<sequence length="261" mass="27243">MLVLLPPSEGKADGLRGRPLAWGSLALPALDEARARVVDELVELCAGDPAKAREVLGLSEGQSAEVARNAALRAAPAAPAGAVYTGVLYDALGLATLSPAAKRRAGKALLVFSGLWGVLRINDRIPAYRCSGGVRLPGIGSLAGHWKGPLGEVLPEVAGSGPVLDLRSAAYAALWRPSGELAARTLTVRVLQERLVGGVPKRSVVSHFNKATKGRLVRDLLEAGPLPRRADRVADALRGLGYRVEADEAAPGRLDVVVSEV</sequence>
<keyword evidence="2" id="KW-1185">Reference proteome</keyword>
<dbReference type="PANTHER" id="PTHR30283:SF4">
    <property type="entry name" value="PEROXIDE STRESS RESISTANCE PROTEIN YAAA"/>
    <property type="match status" value="1"/>
</dbReference>
<dbReference type="Proteomes" id="UP000311713">
    <property type="component" value="Unassembled WGS sequence"/>
</dbReference>
<dbReference type="PANTHER" id="PTHR30283">
    <property type="entry name" value="PEROXIDE STRESS RESPONSE PROTEIN YAAA"/>
    <property type="match status" value="1"/>
</dbReference>
<gene>
    <name evidence="1" type="primary">yaaA</name>
    <name evidence="1" type="ORF">FH715_03785</name>
</gene>
<name>A0A5C4VC72_9ACTN</name>